<proteinExistence type="inferred from homology"/>
<sequence>MMMTGYPWSTVQANISLLFNEVPFLDRPAAARAAGFQAIECWWPFATAVPTNEELAAFVGSIEDAGVHLRALNFFAGNMAAGERGILSDPSRLREFRDNVDVVADLGARLKIESFNALYGNRIEGLDPAKQDDSAIEAITFAADAVSEIGATVLLEPVSGVDAYPLKTAADVVRVLAEVPHLSNVRLLADLYHLTVNGDDVEAVAREHMSVIGHVQIADAPGRHEPGSGDMDIPGLVEVFVQHGYKGRVGLEYVPSAGTRESLEWLRSLSPFFGSDAHDAVRTN</sequence>
<feature type="domain" description="Xylose isomerase-like TIM barrel" evidence="5">
    <location>
        <begin position="29"/>
        <end position="268"/>
    </location>
</feature>
<protein>
    <submittedName>
        <fullName evidence="6">Hydroxypyruvate isomerase</fullName>
    </submittedName>
</protein>
<dbReference type="Proteomes" id="UP000189735">
    <property type="component" value="Unassembled WGS sequence"/>
</dbReference>
<feature type="active site" description="Proton donor/acceptor" evidence="4">
    <location>
        <position position="252"/>
    </location>
</feature>
<dbReference type="InterPro" id="IPR013022">
    <property type="entry name" value="Xyl_isomerase-like_TIM-brl"/>
</dbReference>
<evidence type="ECO:0000256" key="2">
    <source>
        <dbReference type="ARBA" id="ARBA00023277"/>
    </source>
</evidence>
<keyword evidence="1 3" id="KW-0413">Isomerase</keyword>
<dbReference type="Pfam" id="PF01261">
    <property type="entry name" value="AP_endonuc_2"/>
    <property type="match status" value="1"/>
</dbReference>
<comment type="similarity">
    <text evidence="3">Belongs to the hyi family.</text>
</comment>
<evidence type="ECO:0000256" key="1">
    <source>
        <dbReference type="ARBA" id="ARBA00023235"/>
    </source>
</evidence>
<dbReference type="InterPro" id="IPR036237">
    <property type="entry name" value="Xyl_isomerase-like_sf"/>
</dbReference>
<dbReference type="GO" id="GO:0008903">
    <property type="term" value="F:hydroxypyruvate isomerase activity"/>
    <property type="evidence" value="ECO:0007669"/>
    <property type="project" value="TreeGrafter"/>
</dbReference>
<keyword evidence="6" id="KW-0670">Pyruvate</keyword>
<evidence type="ECO:0000256" key="4">
    <source>
        <dbReference type="PIRSR" id="PIRSR006241-50"/>
    </source>
</evidence>
<organism evidence="6 7">
    <name type="scientific">Agreia bicolorata</name>
    <dbReference type="NCBI Taxonomy" id="110935"/>
    <lineage>
        <taxon>Bacteria</taxon>
        <taxon>Bacillati</taxon>
        <taxon>Actinomycetota</taxon>
        <taxon>Actinomycetes</taxon>
        <taxon>Micrococcales</taxon>
        <taxon>Microbacteriaceae</taxon>
        <taxon>Agreia</taxon>
    </lineage>
</organism>
<accession>A0A1T4WWB0</accession>
<reference evidence="7" key="1">
    <citation type="submission" date="2017-02" db="EMBL/GenBank/DDBJ databases">
        <authorList>
            <person name="Varghese N."/>
            <person name="Submissions S."/>
        </authorList>
    </citation>
    <scope>NUCLEOTIDE SEQUENCE [LARGE SCALE GENOMIC DNA]</scope>
    <source>
        <strain evidence="7">VKM Ac-2052</strain>
    </source>
</reference>
<keyword evidence="2" id="KW-0119">Carbohydrate metabolism</keyword>
<evidence type="ECO:0000256" key="3">
    <source>
        <dbReference type="PIRNR" id="PIRNR006241"/>
    </source>
</evidence>
<gene>
    <name evidence="6" type="ORF">SAMN06295879_0364</name>
</gene>
<dbReference type="EMBL" id="FUYG01000001">
    <property type="protein sequence ID" value="SKA81672.1"/>
    <property type="molecule type" value="Genomic_DNA"/>
</dbReference>
<dbReference type="RefSeq" id="WP_342351605.1">
    <property type="nucleotide sequence ID" value="NZ_FUYG01000001.1"/>
</dbReference>
<evidence type="ECO:0000313" key="6">
    <source>
        <dbReference type="EMBL" id="SKA81672.1"/>
    </source>
</evidence>
<evidence type="ECO:0000313" key="7">
    <source>
        <dbReference type="Proteomes" id="UP000189735"/>
    </source>
</evidence>
<dbReference type="PANTHER" id="PTHR43489">
    <property type="entry name" value="ISOMERASE"/>
    <property type="match status" value="1"/>
</dbReference>
<dbReference type="PIRSF" id="PIRSF006241">
    <property type="entry name" value="HyI"/>
    <property type="match status" value="1"/>
</dbReference>
<name>A0A1T4WWB0_9MICO</name>
<dbReference type="Gene3D" id="3.20.20.150">
    <property type="entry name" value="Divalent-metal-dependent TIM barrel enzymes"/>
    <property type="match status" value="1"/>
</dbReference>
<dbReference type="AlphaFoldDB" id="A0A1T4WWB0"/>
<dbReference type="PANTHER" id="PTHR43489:SF6">
    <property type="entry name" value="HYDROXYPYRUVATE ISOMERASE-RELATED"/>
    <property type="match status" value="1"/>
</dbReference>
<dbReference type="GO" id="GO:0046487">
    <property type="term" value="P:glyoxylate metabolic process"/>
    <property type="evidence" value="ECO:0007669"/>
    <property type="project" value="TreeGrafter"/>
</dbReference>
<feature type="active site" description="Proton donor/acceptor" evidence="4">
    <location>
        <position position="156"/>
    </location>
</feature>
<dbReference type="InterPro" id="IPR026040">
    <property type="entry name" value="HyI-like"/>
</dbReference>
<dbReference type="InterPro" id="IPR050417">
    <property type="entry name" value="Sugar_Epim/Isomerase"/>
</dbReference>
<dbReference type="SUPFAM" id="SSF51658">
    <property type="entry name" value="Xylose isomerase-like"/>
    <property type="match status" value="1"/>
</dbReference>
<evidence type="ECO:0000259" key="5">
    <source>
        <dbReference type="Pfam" id="PF01261"/>
    </source>
</evidence>